<dbReference type="Proteomes" id="UP000315103">
    <property type="component" value="Unassembled WGS sequence"/>
</dbReference>
<accession>A0A558AZU2</accession>
<proteinExistence type="predicted"/>
<dbReference type="OrthoDB" id="2389275at2"/>
<evidence type="ECO:0000313" key="1">
    <source>
        <dbReference type="EMBL" id="TVT29795.1"/>
    </source>
</evidence>
<keyword evidence="2" id="KW-1185">Reference proteome</keyword>
<dbReference type="RefSeq" id="WP_145287104.1">
    <property type="nucleotide sequence ID" value="NZ_VMSJ01000001.1"/>
</dbReference>
<reference evidence="1 2" key="1">
    <citation type="submission" date="2019-07" db="EMBL/GenBank/DDBJ databases">
        <title>Salinicoccus cyprini sp. nov., isolated from gastro-intestinal tract of mirror carp, Cyprinus carpio var. specularis, collected from Gobind Sagar Reservoir, Himachal Pradesh, India.</title>
        <authorList>
            <person name="Talwar C."/>
            <person name="Singh A.K."/>
            <person name="Lal R."/>
            <person name="Negi R.K."/>
        </authorList>
    </citation>
    <scope>NUCLEOTIDE SEQUENCE [LARGE SCALE GENOMIC DNA]</scope>
    <source>
        <strain evidence="1 2">CT19</strain>
    </source>
</reference>
<name>A0A558AZU2_9STAP</name>
<dbReference type="EMBL" id="VMSJ01000001">
    <property type="protein sequence ID" value="TVT29795.1"/>
    <property type="molecule type" value="Genomic_DNA"/>
</dbReference>
<gene>
    <name evidence="1" type="ORF">FO441_05850</name>
</gene>
<dbReference type="AlphaFoldDB" id="A0A558AZU2"/>
<evidence type="ECO:0000313" key="2">
    <source>
        <dbReference type="Proteomes" id="UP000315103"/>
    </source>
</evidence>
<sequence>MYKNQYKPFKTVKDAKVYLENYIDLKNYTVISRTDLSELKDNFSGINIIDQNSDNPDRDIDQLDFDEGSRNDLMNHYENGEIIVFEGLNIEDTDSPEMDAVGEKYINVVPRDEYDTEVIDVNSGVRTMVEVEDNNPDMITEDEEEYFKKHDDEEEQFINR</sequence>
<organism evidence="1 2">
    <name type="scientific">Salinicoccus cyprini</name>
    <dbReference type="NCBI Taxonomy" id="2493691"/>
    <lineage>
        <taxon>Bacteria</taxon>
        <taxon>Bacillati</taxon>
        <taxon>Bacillota</taxon>
        <taxon>Bacilli</taxon>
        <taxon>Bacillales</taxon>
        <taxon>Staphylococcaceae</taxon>
        <taxon>Salinicoccus</taxon>
    </lineage>
</organism>
<comment type="caution">
    <text evidence="1">The sequence shown here is derived from an EMBL/GenBank/DDBJ whole genome shotgun (WGS) entry which is preliminary data.</text>
</comment>
<protein>
    <submittedName>
        <fullName evidence="1">Uncharacterized protein</fullName>
    </submittedName>
</protein>